<dbReference type="KEGG" id="mag:amb2907"/>
<organism evidence="2 3">
    <name type="scientific">Paramagnetospirillum magneticum (strain ATCC 700264 / AMB-1)</name>
    <name type="common">Magnetospirillum magneticum</name>
    <dbReference type="NCBI Taxonomy" id="342108"/>
    <lineage>
        <taxon>Bacteria</taxon>
        <taxon>Pseudomonadati</taxon>
        <taxon>Pseudomonadota</taxon>
        <taxon>Alphaproteobacteria</taxon>
        <taxon>Rhodospirillales</taxon>
        <taxon>Magnetospirillaceae</taxon>
        <taxon>Paramagnetospirillum</taxon>
    </lineage>
</organism>
<dbReference type="InterPro" id="IPR009492">
    <property type="entry name" value="TniQ"/>
</dbReference>
<sequence>MNAGRPIPLWPGRPRPLPGETFSSWFSRTAWSNGLTPAELYGVATNGAQIHSRDLDRLAERPLRVRLSAATGISADILADAMVTRWGGHLYAPALAARMLDDWPHRFHATCEAAGVSRWQLERTSSSPMTLLK</sequence>
<reference evidence="2 3" key="1">
    <citation type="journal article" date="2005" name="DNA Res.">
        <title>Complete genome sequence of the facultative anaerobic magnetotactic bacterium Magnetospirillum sp. strain AMB-1.</title>
        <authorList>
            <person name="Matsunaga T."/>
            <person name="Okamura Y."/>
            <person name="Fukuda Y."/>
            <person name="Wahyudi A.T."/>
            <person name="Murase Y."/>
            <person name="Takeyama H."/>
        </authorList>
    </citation>
    <scope>NUCLEOTIDE SEQUENCE [LARGE SCALE GENOMIC DNA]</scope>
    <source>
        <strain evidence="3">ATCC 700264 / AMB-1</strain>
    </source>
</reference>
<dbReference type="EMBL" id="AP007255">
    <property type="protein sequence ID" value="BAE51711.1"/>
    <property type="molecule type" value="Genomic_DNA"/>
</dbReference>
<dbReference type="RefSeq" id="WP_011385284.1">
    <property type="nucleotide sequence ID" value="NC_007626.1"/>
</dbReference>
<name>Q2W364_PARM1</name>
<dbReference type="Proteomes" id="UP000007058">
    <property type="component" value="Chromosome"/>
</dbReference>
<protein>
    <recommendedName>
        <fullName evidence="1">TniQ domain-containing protein</fullName>
    </recommendedName>
</protein>
<feature type="domain" description="TniQ" evidence="1">
    <location>
        <begin position="12"/>
        <end position="87"/>
    </location>
</feature>
<evidence type="ECO:0000259" key="1">
    <source>
        <dbReference type="Pfam" id="PF06527"/>
    </source>
</evidence>
<keyword evidence="3" id="KW-1185">Reference proteome</keyword>
<dbReference type="HOGENOM" id="CLU_1904202_0_0_5"/>
<evidence type="ECO:0000313" key="2">
    <source>
        <dbReference type="EMBL" id="BAE51711.1"/>
    </source>
</evidence>
<dbReference type="OrthoDB" id="6917259at2"/>
<proteinExistence type="predicted"/>
<dbReference type="Pfam" id="PF06527">
    <property type="entry name" value="TniQ"/>
    <property type="match status" value="1"/>
</dbReference>
<accession>Q2W364</accession>
<dbReference type="AlphaFoldDB" id="Q2W364"/>
<gene>
    <name evidence="2" type="ordered locus">amb2907</name>
</gene>
<evidence type="ECO:0000313" key="3">
    <source>
        <dbReference type="Proteomes" id="UP000007058"/>
    </source>
</evidence>